<reference evidence="2 3" key="1">
    <citation type="submission" date="2020-03" db="EMBL/GenBank/DDBJ databases">
        <title>Draft Genome Sequence of Cudoniella acicularis.</title>
        <authorList>
            <person name="Buettner E."/>
            <person name="Kellner H."/>
        </authorList>
    </citation>
    <scope>NUCLEOTIDE SEQUENCE [LARGE SCALE GENOMIC DNA]</scope>
    <source>
        <strain evidence="2 3">DSM 108380</strain>
    </source>
</reference>
<dbReference type="Proteomes" id="UP000566819">
    <property type="component" value="Unassembled WGS sequence"/>
</dbReference>
<evidence type="ECO:0000313" key="3">
    <source>
        <dbReference type="Proteomes" id="UP000566819"/>
    </source>
</evidence>
<comment type="caution">
    <text evidence="2">The sequence shown here is derived from an EMBL/GenBank/DDBJ whole genome shotgun (WGS) entry which is preliminary data.</text>
</comment>
<dbReference type="AlphaFoldDB" id="A0A8H4RIA3"/>
<name>A0A8H4RIA3_9HELO</name>
<accession>A0A8H4RIA3</accession>
<dbReference type="EMBL" id="JAAMPI010000715">
    <property type="protein sequence ID" value="KAF4629139.1"/>
    <property type="molecule type" value="Genomic_DNA"/>
</dbReference>
<feature type="region of interest" description="Disordered" evidence="1">
    <location>
        <begin position="80"/>
        <end position="110"/>
    </location>
</feature>
<gene>
    <name evidence="2" type="ORF">G7Y89_g9013</name>
</gene>
<evidence type="ECO:0000256" key="1">
    <source>
        <dbReference type="SAM" id="MobiDB-lite"/>
    </source>
</evidence>
<keyword evidence="3" id="KW-1185">Reference proteome</keyword>
<organism evidence="2 3">
    <name type="scientific">Cudoniella acicularis</name>
    <dbReference type="NCBI Taxonomy" id="354080"/>
    <lineage>
        <taxon>Eukaryota</taxon>
        <taxon>Fungi</taxon>
        <taxon>Dikarya</taxon>
        <taxon>Ascomycota</taxon>
        <taxon>Pezizomycotina</taxon>
        <taxon>Leotiomycetes</taxon>
        <taxon>Helotiales</taxon>
        <taxon>Tricladiaceae</taxon>
        <taxon>Cudoniella</taxon>
    </lineage>
</organism>
<proteinExistence type="predicted"/>
<protein>
    <submittedName>
        <fullName evidence="2">Uncharacterized protein</fullName>
    </submittedName>
</protein>
<evidence type="ECO:0000313" key="2">
    <source>
        <dbReference type="EMBL" id="KAF4629139.1"/>
    </source>
</evidence>
<sequence length="182" mass="20260">MIHQILGGSERVKNECDEQTKYGKEENVSAYIISLYPGYLHMAKPPVRNMRELHTNMIPQAVAARSSKWQEDVDQVMEPGISPIVQSPPSRTLTRRGLSPPNSPPVNPLSGHPFQTALGMLPSAFHHLDSLHAVDSFFAENLLPTRILKYPAPLSVFKQGLPRNEQLERWEGANSGLSLEAD</sequence>